<dbReference type="InterPro" id="IPR003018">
    <property type="entry name" value="GAF"/>
</dbReference>
<comment type="caution">
    <text evidence="10">The sequence shown here is derived from an EMBL/GenBank/DDBJ whole genome shotgun (WGS) entry which is preliminary data.</text>
</comment>
<dbReference type="InterPro" id="IPR029016">
    <property type="entry name" value="GAF-like_dom_sf"/>
</dbReference>
<dbReference type="SMART" id="SM00388">
    <property type="entry name" value="HisKA"/>
    <property type="match status" value="1"/>
</dbReference>
<sequence>MNMEHKDIERRLEERVKELGCLYAIAQLSGNPATGLEEILQGVAETLPDAWQYPGRAAARIILDGCEFSTGRQSEYRHVLSVPLVVRGKIRGSIEIGYPSSDIPFLKEEKTLLDEVVRQVGLIIDRRETAAEQERLHTKLRHADRLATIGRLAAGVAHELNEPLGGILGFSQLLAKTPGLPKQAQSDIAKIEAATLHARGIIRNLMTFARQTPPRDVEINLNRLIKESESIWKPRCAASNIQHEYVFDETIPEIVADAGQLRQVVTNLIVNAIQAMPDGGTLRISTSRDGRHWLRLTVADTGDGIEPELLPRIFDPFFTTKDVDEGTGLGLSVVHGIITGHNGTIALESTPGRGTQAVVRLPLRRPPPPGEPHGQN</sequence>
<dbReference type="SUPFAM" id="SSF55781">
    <property type="entry name" value="GAF domain-like"/>
    <property type="match status" value="1"/>
</dbReference>
<evidence type="ECO:0000256" key="3">
    <source>
        <dbReference type="ARBA" id="ARBA00022553"/>
    </source>
</evidence>
<evidence type="ECO:0000256" key="1">
    <source>
        <dbReference type="ARBA" id="ARBA00000085"/>
    </source>
</evidence>
<reference evidence="10 11" key="1">
    <citation type="journal article" date="2024" name="Appl. Environ. Microbiol.">
        <title>Pontiella agarivorans sp. nov., a novel marine anaerobic bacterium capable of degrading macroalgal polysaccharides and fixing nitrogen.</title>
        <authorList>
            <person name="Liu N."/>
            <person name="Kivenson V."/>
            <person name="Peng X."/>
            <person name="Cui Z."/>
            <person name="Lankiewicz T.S."/>
            <person name="Gosselin K.M."/>
            <person name="English C.J."/>
            <person name="Blair E.M."/>
            <person name="O'Malley M.A."/>
            <person name="Valentine D.L."/>
        </authorList>
    </citation>
    <scope>NUCLEOTIDE SEQUENCE [LARGE SCALE GENOMIC DNA]</scope>
    <source>
        <strain evidence="10 11">NLcol2</strain>
    </source>
</reference>
<comment type="catalytic activity">
    <reaction evidence="1">
        <text>ATP + protein L-histidine = ADP + protein N-phospho-L-histidine.</text>
        <dbReference type="EC" id="2.7.13.3"/>
    </reaction>
</comment>
<dbReference type="InterPro" id="IPR036890">
    <property type="entry name" value="HATPase_C_sf"/>
</dbReference>
<evidence type="ECO:0000256" key="2">
    <source>
        <dbReference type="ARBA" id="ARBA00012438"/>
    </source>
</evidence>
<evidence type="ECO:0000256" key="5">
    <source>
        <dbReference type="ARBA" id="ARBA00022741"/>
    </source>
</evidence>
<dbReference type="GO" id="GO:0005524">
    <property type="term" value="F:ATP binding"/>
    <property type="evidence" value="ECO:0007669"/>
    <property type="project" value="UniProtKB-KW"/>
</dbReference>
<dbReference type="InterPro" id="IPR003594">
    <property type="entry name" value="HATPase_dom"/>
</dbReference>
<keyword evidence="3" id="KW-0597">Phosphoprotein</keyword>
<dbReference type="InterPro" id="IPR005467">
    <property type="entry name" value="His_kinase_dom"/>
</dbReference>
<keyword evidence="7 10" id="KW-0067">ATP-binding</keyword>
<gene>
    <name evidence="10" type="ORF">P9H32_06310</name>
</gene>
<dbReference type="Proteomes" id="UP001290861">
    <property type="component" value="Unassembled WGS sequence"/>
</dbReference>
<dbReference type="EMBL" id="JARVCO010000007">
    <property type="protein sequence ID" value="MDZ8118239.1"/>
    <property type="molecule type" value="Genomic_DNA"/>
</dbReference>
<proteinExistence type="predicted"/>
<dbReference type="Gene3D" id="1.10.287.130">
    <property type="match status" value="1"/>
</dbReference>
<keyword evidence="11" id="KW-1185">Reference proteome</keyword>
<accession>A0ABU5MVJ1</accession>
<dbReference type="PANTHER" id="PTHR43065">
    <property type="entry name" value="SENSOR HISTIDINE KINASE"/>
    <property type="match status" value="1"/>
</dbReference>
<name>A0ABU5MVJ1_9BACT</name>
<dbReference type="SUPFAM" id="SSF55874">
    <property type="entry name" value="ATPase domain of HSP90 chaperone/DNA topoisomerase II/histidine kinase"/>
    <property type="match status" value="1"/>
</dbReference>
<dbReference type="InterPro" id="IPR036097">
    <property type="entry name" value="HisK_dim/P_sf"/>
</dbReference>
<dbReference type="RefSeq" id="WP_322608037.1">
    <property type="nucleotide sequence ID" value="NZ_JARVCO010000007.1"/>
</dbReference>
<dbReference type="Pfam" id="PF02518">
    <property type="entry name" value="HATPase_c"/>
    <property type="match status" value="1"/>
</dbReference>
<keyword evidence="6" id="KW-0418">Kinase</keyword>
<dbReference type="SMART" id="SM00387">
    <property type="entry name" value="HATPase_c"/>
    <property type="match status" value="1"/>
</dbReference>
<dbReference type="PROSITE" id="PS50109">
    <property type="entry name" value="HIS_KIN"/>
    <property type="match status" value="1"/>
</dbReference>
<evidence type="ECO:0000256" key="8">
    <source>
        <dbReference type="ARBA" id="ARBA00023012"/>
    </source>
</evidence>
<evidence type="ECO:0000256" key="4">
    <source>
        <dbReference type="ARBA" id="ARBA00022679"/>
    </source>
</evidence>
<evidence type="ECO:0000256" key="7">
    <source>
        <dbReference type="ARBA" id="ARBA00022840"/>
    </source>
</evidence>
<keyword evidence="5" id="KW-0547">Nucleotide-binding</keyword>
<feature type="domain" description="Histidine kinase" evidence="9">
    <location>
        <begin position="155"/>
        <end position="365"/>
    </location>
</feature>
<dbReference type="Gene3D" id="3.30.565.10">
    <property type="entry name" value="Histidine kinase-like ATPase, C-terminal domain"/>
    <property type="match status" value="1"/>
</dbReference>
<dbReference type="Pfam" id="PF00512">
    <property type="entry name" value="HisKA"/>
    <property type="match status" value="1"/>
</dbReference>
<dbReference type="PANTHER" id="PTHR43065:SF46">
    <property type="entry name" value="C4-DICARBOXYLATE TRANSPORT SENSOR PROTEIN DCTB"/>
    <property type="match status" value="1"/>
</dbReference>
<keyword evidence="4" id="KW-0808">Transferase</keyword>
<dbReference type="EC" id="2.7.13.3" evidence="2"/>
<dbReference type="Pfam" id="PF01590">
    <property type="entry name" value="GAF"/>
    <property type="match status" value="1"/>
</dbReference>
<organism evidence="10 11">
    <name type="scientific">Pontiella agarivorans</name>
    <dbReference type="NCBI Taxonomy" id="3038953"/>
    <lineage>
        <taxon>Bacteria</taxon>
        <taxon>Pseudomonadati</taxon>
        <taxon>Kiritimatiellota</taxon>
        <taxon>Kiritimatiellia</taxon>
        <taxon>Kiritimatiellales</taxon>
        <taxon>Pontiellaceae</taxon>
        <taxon>Pontiella</taxon>
    </lineage>
</organism>
<protein>
    <recommendedName>
        <fullName evidence="2">histidine kinase</fullName>
        <ecNumber evidence="2">2.7.13.3</ecNumber>
    </recommendedName>
</protein>
<dbReference type="InterPro" id="IPR004358">
    <property type="entry name" value="Sig_transdc_His_kin-like_C"/>
</dbReference>
<dbReference type="CDD" id="cd00082">
    <property type="entry name" value="HisKA"/>
    <property type="match status" value="1"/>
</dbReference>
<dbReference type="PRINTS" id="PR00344">
    <property type="entry name" value="BCTRLSENSOR"/>
</dbReference>
<keyword evidence="8" id="KW-0902">Two-component regulatory system</keyword>
<evidence type="ECO:0000313" key="10">
    <source>
        <dbReference type="EMBL" id="MDZ8118239.1"/>
    </source>
</evidence>
<dbReference type="SUPFAM" id="SSF47384">
    <property type="entry name" value="Homodimeric domain of signal transducing histidine kinase"/>
    <property type="match status" value="1"/>
</dbReference>
<evidence type="ECO:0000259" key="9">
    <source>
        <dbReference type="PROSITE" id="PS50109"/>
    </source>
</evidence>
<evidence type="ECO:0000256" key="6">
    <source>
        <dbReference type="ARBA" id="ARBA00022777"/>
    </source>
</evidence>
<dbReference type="InterPro" id="IPR003661">
    <property type="entry name" value="HisK_dim/P_dom"/>
</dbReference>
<dbReference type="Gene3D" id="3.30.450.40">
    <property type="match status" value="1"/>
</dbReference>
<evidence type="ECO:0000313" key="11">
    <source>
        <dbReference type="Proteomes" id="UP001290861"/>
    </source>
</evidence>